<sequence length="173" mass="19513">MKRKTSGKTTKRAGHKKVATGYKVSDLAKAFGITAKTIYHLRAKHKGPLSTDPAEWAEYLEQRALETGASQSIELGPKDYQELRLKLLRAQVGKEEANRKLKELELERQSQNLVPEAEAEEVIRKIMEPLREMLDGMPRAFAIQANPADPQMAEDAAREALDNVYIMIQKNVK</sequence>
<evidence type="ECO:0000256" key="1">
    <source>
        <dbReference type="SAM" id="Coils"/>
    </source>
</evidence>
<name>A0A382ZHX9_9ZZZZ</name>
<feature type="coiled-coil region" evidence="1">
    <location>
        <begin position="80"/>
        <end position="114"/>
    </location>
</feature>
<organism evidence="2">
    <name type="scientific">marine metagenome</name>
    <dbReference type="NCBI Taxonomy" id="408172"/>
    <lineage>
        <taxon>unclassified sequences</taxon>
        <taxon>metagenomes</taxon>
        <taxon>ecological metagenomes</taxon>
    </lineage>
</organism>
<reference evidence="2" key="1">
    <citation type="submission" date="2018-05" db="EMBL/GenBank/DDBJ databases">
        <authorList>
            <person name="Lanie J.A."/>
            <person name="Ng W.-L."/>
            <person name="Kazmierczak K.M."/>
            <person name="Andrzejewski T.M."/>
            <person name="Davidsen T.M."/>
            <person name="Wayne K.J."/>
            <person name="Tettelin H."/>
            <person name="Glass J.I."/>
            <person name="Rusch D."/>
            <person name="Podicherti R."/>
            <person name="Tsui H.-C.T."/>
            <person name="Winkler M.E."/>
        </authorList>
    </citation>
    <scope>NUCLEOTIDE SEQUENCE</scope>
</reference>
<dbReference type="EMBL" id="UINC01184015">
    <property type="protein sequence ID" value="SVD95033.1"/>
    <property type="molecule type" value="Genomic_DNA"/>
</dbReference>
<keyword evidence="1" id="KW-0175">Coiled coil</keyword>
<proteinExistence type="predicted"/>
<protein>
    <submittedName>
        <fullName evidence="2">Uncharacterized protein</fullName>
    </submittedName>
</protein>
<gene>
    <name evidence="2" type="ORF">METZ01_LOCUS447887</name>
</gene>
<accession>A0A382ZHX9</accession>
<dbReference type="AlphaFoldDB" id="A0A382ZHX9"/>
<evidence type="ECO:0000313" key="2">
    <source>
        <dbReference type="EMBL" id="SVD95033.1"/>
    </source>
</evidence>